<dbReference type="PROSITE" id="PS00216">
    <property type="entry name" value="SUGAR_TRANSPORT_1"/>
    <property type="match status" value="1"/>
</dbReference>
<keyword evidence="2 6" id="KW-0812">Transmembrane</keyword>
<dbReference type="InterPro" id="IPR005829">
    <property type="entry name" value="Sugar_transporter_CS"/>
</dbReference>
<dbReference type="EMBL" id="KB632225">
    <property type="protein sequence ID" value="ERL90272.1"/>
    <property type="molecule type" value="Genomic_DNA"/>
</dbReference>
<evidence type="ECO:0000256" key="3">
    <source>
        <dbReference type="ARBA" id="ARBA00022989"/>
    </source>
</evidence>
<dbReference type="OrthoDB" id="6612291at2759"/>
<dbReference type="Gene3D" id="1.20.1250.20">
    <property type="entry name" value="MFS general substrate transporter like domains"/>
    <property type="match status" value="1"/>
</dbReference>
<dbReference type="PANTHER" id="PTHR48021">
    <property type="match status" value="1"/>
</dbReference>
<proteinExistence type="predicted"/>
<name>U4UB37_DENPD</name>
<protein>
    <recommendedName>
        <fullName evidence="7">Major facilitator superfamily (MFS) profile domain-containing protein</fullName>
    </recommendedName>
</protein>
<feature type="transmembrane region" description="Helical" evidence="6">
    <location>
        <begin position="330"/>
        <end position="356"/>
    </location>
</feature>
<sequence length="451" mass="49827">MTLGYSAVLLPQLQESVNNLDVIKINTEEASWIASLAVIPMAFGTLIGGVLMEKYGRKNTHIITCSPYFAGWLLMYFAVNLEMLLIGRFVTGLSSGMIAPATGVYIGEITEPKLRGVLLGGIPLSVSLGLLVSHLLGTFLSWQTTALIIALLPLISWILMIFPPESPTWLAQRGRTEQARRAFYWLRGSSDASKSEIEQMLARQKEINGSDGSSFIDHLKELLVPEFWKPMVILLVLFITSQWAGVNAVNFYSVTFMKEIFGDTVNEYLATFIIDCTRVIASIVSCILLRKIGRRQLGIIGGVGTYLPLMTLSVFTYITKLYNIENSISLAAIPITCLLVYIFFVTAGFVSLPWNLLGELLPMAKKSIGSGIASFVAYMSVFSVVKTMPALFEHYGVDGAFTVYATMTLFGTAFAACFLPETKGKTLHEIEKYFRNEETDSDNGKTLDIRL</sequence>
<dbReference type="Pfam" id="PF00083">
    <property type="entry name" value="Sugar_tr"/>
    <property type="match status" value="1"/>
</dbReference>
<evidence type="ECO:0000256" key="2">
    <source>
        <dbReference type="ARBA" id="ARBA00022692"/>
    </source>
</evidence>
<accession>U4UB37</accession>
<keyword evidence="3 6" id="KW-1133">Transmembrane helix</keyword>
<feature type="transmembrane region" description="Helical" evidence="6">
    <location>
        <begin position="142"/>
        <end position="162"/>
    </location>
</feature>
<feature type="transmembrane region" description="Helical" evidence="6">
    <location>
        <begin position="297"/>
        <end position="318"/>
    </location>
</feature>
<keyword evidence="4 6" id="KW-0472">Membrane</keyword>
<feature type="transmembrane region" description="Helical" evidence="6">
    <location>
        <begin position="227"/>
        <end position="248"/>
    </location>
</feature>
<feature type="transmembrane region" description="Helical" evidence="6">
    <location>
        <begin position="117"/>
        <end position="136"/>
    </location>
</feature>
<feature type="transmembrane region" description="Helical" evidence="6">
    <location>
        <begin position="85"/>
        <end position="105"/>
    </location>
</feature>
<dbReference type="SUPFAM" id="SSF103473">
    <property type="entry name" value="MFS general substrate transporter"/>
    <property type="match status" value="1"/>
</dbReference>
<gene>
    <name evidence="8" type="ORF">D910_07624</name>
</gene>
<feature type="transmembrane region" description="Helical" evidence="6">
    <location>
        <begin position="368"/>
        <end position="388"/>
    </location>
</feature>
<dbReference type="PRINTS" id="PR00171">
    <property type="entry name" value="SUGRTRNSPORT"/>
</dbReference>
<feature type="transmembrane region" description="Helical" evidence="6">
    <location>
        <begin position="268"/>
        <end position="290"/>
    </location>
</feature>
<keyword evidence="5" id="KW-0325">Glycoprotein</keyword>
<dbReference type="AlphaFoldDB" id="U4UB37"/>
<evidence type="ECO:0000313" key="9">
    <source>
        <dbReference type="Proteomes" id="UP000030742"/>
    </source>
</evidence>
<dbReference type="Proteomes" id="UP000030742">
    <property type="component" value="Unassembled WGS sequence"/>
</dbReference>
<evidence type="ECO:0000259" key="7">
    <source>
        <dbReference type="PROSITE" id="PS50850"/>
    </source>
</evidence>
<dbReference type="InterPro" id="IPR020846">
    <property type="entry name" value="MFS_dom"/>
</dbReference>
<dbReference type="PROSITE" id="PS50850">
    <property type="entry name" value="MFS"/>
    <property type="match status" value="1"/>
</dbReference>
<dbReference type="GO" id="GO:0016020">
    <property type="term" value="C:membrane"/>
    <property type="evidence" value="ECO:0007669"/>
    <property type="project" value="UniProtKB-SubCell"/>
</dbReference>
<dbReference type="PANTHER" id="PTHR48021:SF68">
    <property type="entry name" value="MAJOR FACILITATOR SUPERFAMILY (MFS) PROFILE DOMAIN-CONTAINING PROTEIN"/>
    <property type="match status" value="1"/>
</dbReference>
<dbReference type="InterPro" id="IPR036259">
    <property type="entry name" value="MFS_trans_sf"/>
</dbReference>
<dbReference type="GO" id="GO:0022857">
    <property type="term" value="F:transmembrane transporter activity"/>
    <property type="evidence" value="ECO:0007669"/>
    <property type="project" value="InterPro"/>
</dbReference>
<reference evidence="8 9" key="1">
    <citation type="journal article" date="2013" name="Genome Biol.">
        <title>Draft genome of the mountain pine beetle, Dendroctonus ponderosae Hopkins, a major forest pest.</title>
        <authorList>
            <person name="Keeling C.I."/>
            <person name="Yuen M.M."/>
            <person name="Liao N.Y."/>
            <person name="Docking T.R."/>
            <person name="Chan S.K."/>
            <person name="Taylor G.A."/>
            <person name="Palmquist D.L."/>
            <person name="Jackman S.D."/>
            <person name="Nguyen A."/>
            <person name="Li M."/>
            <person name="Henderson H."/>
            <person name="Janes J.K."/>
            <person name="Zhao Y."/>
            <person name="Pandoh P."/>
            <person name="Moore R."/>
            <person name="Sperling F.A."/>
            <person name="Huber D.P."/>
            <person name="Birol I."/>
            <person name="Jones S.J."/>
            <person name="Bohlmann J."/>
        </authorList>
    </citation>
    <scope>NUCLEOTIDE SEQUENCE</scope>
</reference>
<feature type="transmembrane region" description="Helical" evidence="6">
    <location>
        <begin position="59"/>
        <end position="79"/>
    </location>
</feature>
<evidence type="ECO:0000313" key="8">
    <source>
        <dbReference type="EMBL" id="ERL90272.1"/>
    </source>
</evidence>
<dbReference type="InterPro" id="IPR005828">
    <property type="entry name" value="MFS_sugar_transport-like"/>
</dbReference>
<feature type="transmembrane region" description="Helical" evidence="6">
    <location>
        <begin position="30"/>
        <end position="52"/>
    </location>
</feature>
<evidence type="ECO:0000256" key="1">
    <source>
        <dbReference type="ARBA" id="ARBA00004141"/>
    </source>
</evidence>
<feature type="transmembrane region" description="Helical" evidence="6">
    <location>
        <begin position="400"/>
        <end position="419"/>
    </location>
</feature>
<organism evidence="8 9">
    <name type="scientific">Dendroctonus ponderosae</name>
    <name type="common">Mountain pine beetle</name>
    <dbReference type="NCBI Taxonomy" id="77166"/>
    <lineage>
        <taxon>Eukaryota</taxon>
        <taxon>Metazoa</taxon>
        <taxon>Ecdysozoa</taxon>
        <taxon>Arthropoda</taxon>
        <taxon>Hexapoda</taxon>
        <taxon>Insecta</taxon>
        <taxon>Pterygota</taxon>
        <taxon>Neoptera</taxon>
        <taxon>Endopterygota</taxon>
        <taxon>Coleoptera</taxon>
        <taxon>Polyphaga</taxon>
        <taxon>Cucujiformia</taxon>
        <taxon>Curculionidae</taxon>
        <taxon>Scolytinae</taxon>
        <taxon>Dendroctonus</taxon>
    </lineage>
</organism>
<dbReference type="PROSITE" id="PS00217">
    <property type="entry name" value="SUGAR_TRANSPORT_2"/>
    <property type="match status" value="1"/>
</dbReference>
<comment type="subcellular location">
    <subcellularLocation>
        <location evidence="1">Membrane</location>
        <topology evidence="1">Multi-pass membrane protein</topology>
    </subcellularLocation>
</comment>
<evidence type="ECO:0000256" key="5">
    <source>
        <dbReference type="ARBA" id="ARBA00023180"/>
    </source>
</evidence>
<dbReference type="FunFam" id="1.20.1250.20:FF:000249">
    <property type="entry name" value="facilitated trehalose transporter Tret1"/>
    <property type="match status" value="1"/>
</dbReference>
<evidence type="ECO:0000256" key="4">
    <source>
        <dbReference type="ARBA" id="ARBA00023136"/>
    </source>
</evidence>
<dbReference type="InterPro" id="IPR050549">
    <property type="entry name" value="MFS_Trehalose_Transporter"/>
</dbReference>
<dbReference type="STRING" id="77166.U4UB37"/>
<dbReference type="InterPro" id="IPR003663">
    <property type="entry name" value="Sugar/inositol_transpt"/>
</dbReference>
<evidence type="ECO:0000256" key="6">
    <source>
        <dbReference type="SAM" id="Phobius"/>
    </source>
</evidence>
<feature type="domain" description="Major facilitator superfamily (MFS) profile" evidence="7">
    <location>
        <begin position="1"/>
        <end position="423"/>
    </location>
</feature>